<dbReference type="PANTHER" id="PTHR23026">
    <property type="entry name" value="NADPH NITROREDUCTASE"/>
    <property type="match status" value="1"/>
</dbReference>
<keyword evidence="3" id="KW-0560">Oxidoreductase</keyword>
<dbReference type="InterPro" id="IPR029479">
    <property type="entry name" value="Nitroreductase"/>
</dbReference>
<dbReference type="GO" id="GO:0009236">
    <property type="term" value="P:cobalamin biosynthetic process"/>
    <property type="evidence" value="ECO:0007669"/>
    <property type="project" value="InterPro"/>
</dbReference>
<dbReference type="Gene3D" id="3.40.109.10">
    <property type="entry name" value="NADH Oxidase"/>
    <property type="match status" value="1"/>
</dbReference>
<evidence type="ECO:0000256" key="1">
    <source>
        <dbReference type="ARBA" id="ARBA00022630"/>
    </source>
</evidence>
<proteinExistence type="predicted"/>
<dbReference type="KEGG" id="vff:VITFI_CDS3318"/>
<sequence length="336" mass="36636">MREAVAQALAQLGADWADVAAVASITLKSDEVGLLALCAAQGWAPQFYPPEQLAQVAVPNPSETVRRYTGTPSVSEAAALLAAGRPSELLALRLEKHRFKGADGRNATVSVAELPAQVPSPGAHFSAEDRLRLHAVLAARRDVRHFRPGSHIAPEVRARLLQALMLAPSVGLMQPWQFVRVTAPARREALAALVEAERQRTAEALGERAAEFLRLKVEGVRECAELWVAVLAPEDGTVFGRRTLPREMALCSVACAVQNLWLASRAENLGLGWVSMFEPTEVAALLRLAPGALPLGLLCIGPVDAFYDRPMLEQEQWRQRRPLHDFLIEDEPHECA</sequence>
<dbReference type="SUPFAM" id="SSF55469">
    <property type="entry name" value="FMN-dependent nitroreductase-like"/>
    <property type="match status" value="1"/>
</dbReference>
<organism evidence="6 7">
    <name type="scientific">Vitreoscilla filiformis</name>
    <dbReference type="NCBI Taxonomy" id="63"/>
    <lineage>
        <taxon>Bacteria</taxon>
        <taxon>Pseudomonadati</taxon>
        <taxon>Pseudomonadota</taxon>
        <taxon>Betaproteobacteria</taxon>
        <taxon>Neisseriales</taxon>
        <taxon>Neisseriaceae</taxon>
        <taxon>Vitreoscilla</taxon>
    </lineage>
</organism>
<reference evidence="6 7" key="1">
    <citation type="submission" date="2017-07" db="EMBL/GenBank/DDBJ databases">
        <title>Complete Genome Sequence of the cosmetic ferment Vitreoscilla filiformis (ATCC15551).</title>
        <authorList>
            <person name="Contreras S."/>
            <person name="Sagory-Zalkind P."/>
            <person name="Blanquart H."/>
            <person name="Iltis A."/>
            <person name="Morand S.C."/>
        </authorList>
    </citation>
    <scope>NUCLEOTIDE SEQUENCE [LARGE SCALE GENOMIC DNA]</scope>
    <source>
        <strain evidence="6 7">ATCC 15551</strain>
        <plasmid evidence="7">Plasmid pvf1</plasmid>
    </source>
</reference>
<dbReference type="AlphaFoldDB" id="A0A221KJD9"/>
<gene>
    <name evidence="6" type="ORF">VITFI_CDS3318</name>
</gene>
<dbReference type="Gene3D" id="3.30.420.180">
    <property type="entry name" value="CobE/GbiG C-terminal domain"/>
    <property type="match status" value="1"/>
</dbReference>
<dbReference type="Proteomes" id="UP000199729">
    <property type="component" value="Plasmid pVF1"/>
</dbReference>
<dbReference type="InterPro" id="IPR002750">
    <property type="entry name" value="CobE/GbiG_C"/>
</dbReference>
<name>A0A221KJD9_VITFI</name>
<dbReference type="SUPFAM" id="SSF159664">
    <property type="entry name" value="CobE/GbiG C-terminal domain-like"/>
    <property type="match status" value="1"/>
</dbReference>
<keyword evidence="7" id="KW-1185">Reference proteome</keyword>
<evidence type="ECO:0000256" key="2">
    <source>
        <dbReference type="ARBA" id="ARBA00022643"/>
    </source>
</evidence>
<dbReference type="Pfam" id="PF01890">
    <property type="entry name" value="CbiG_C"/>
    <property type="match status" value="1"/>
</dbReference>
<dbReference type="InterPro" id="IPR000415">
    <property type="entry name" value="Nitroreductase-like"/>
</dbReference>
<dbReference type="OrthoDB" id="9773807at2"/>
<keyword evidence="1" id="KW-0285">Flavoprotein</keyword>
<dbReference type="EMBL" id="CP022424">
    <property type="protein sequence ID" value="ASM79095.1"/>
    <property type="molecule type" value="Genomic_DNA"/>
</dbReference>
<accession>A0A221KJD9</accession>
<dbReference type="PANTHER" id="PTHR23026:SF90">
    <property type="entry name" value="IODOTYROSINE DEIODINASE 1"/>
    <property type="match status" value="1"/>
</dbReference>
<dbReference type="InterPro" id="IPR012825">
    <property type="entry name" value="BluB"/>
</dbReference>
<dbReference type="NCBIfam" id="TIGR02476">
    <property type="entry name" value="BluB"/>
    <property type="match status" value="1"/>
</dbReference>
<protein>
    <submittedName>
        <fullName evidence="6">Cob(II)yrinic acid a,c-diamide reductase</fullName>
    </submittedName>
</protein>
<dbReference type="Pfam" id="PF00881">
    <property type="entry name" value="Nitroreductase"/>
    <property type="match status" value="1"/>
</dbReference>
<dbReference type="InterPro" id="IPR036518">
    <property type="entry name" value="CobE/GbiG_C_sf"/>
</dbReference>
<evidence type="ECO:0000313" key="6">
    <source>
        <dbReference type="EMBL" id="ASM79095.1"/>
    </source>
</evidence>
<geneLocation type="plasmid" evidence="7">
    <name>pvf1</name>
</geneLocation>
<dbReference type="GO" id="GO:0016491">
    <property type="term" value="F:oxidoreductase activity"/>
    <property type="evidence" value="ECO:0007669"/>
    <property type="project" value="UniProtKB-KW"/>
</dbReference>
<feature type="domain" description="CobE/GbiG C-terminal" evidence="5">
    <location>
        <begin position="2"/>
        <end position="112"/>
    </location>
</feature>
<keyword evidence="2" id="KW-0288">FMN</keyword>
<evidence type="ECO:0000259" key="5">
    <source>
        <dbReference type="Pfam" id="PF01890"/>
    </source>
</evidence>
<evidence type="ECO:0000256" key="3">
    <source>
        <dbReference type="ARBA" id="ARBA00023002"/>
    </source>
</evidence>
<keyword evidence="6" id="KW-0614">Plasmid</keyword>
<dbReference type="InterPro" id="IPR050627">
    <property type="entry name" value="Nitroreductase/BluB"/>
</dbReference>
<evidence type="ECO:0000259" key="4">
    <source>
        <dbReference type="Pfam" id="PF00881"/>
    </source>
</evidence>
<feature type="domain" description="Nitroreductase" evidence="4">
    <location>
        <begin position="138"/>
        <end position="301"/>
    </location>
</feature>
<evidence type="ECO:0000313" key="7">
    <source>
        <dbReference type="Proteomes" id="UP000199729"/>
    </source>
</evidence>